<dbReference type="Gene3D" id="3.40.50.2000">
    <property type="entry name" value="Glycogen Phosphorylase B"/>
    <property type="match status" value="2"/>
</dbReference>
<dbReference type="CDD" id="cd03801">
    <property type="entry name" value="GT4_PimA-like"/>
    <property type="match status" value="1"/>
</dbReference>
<dbReference type="Proteomes" id="UP000019760">
    <property type="component" value="Unassembled WGS sequence"/>
</dbReference>
<protein>
    <submittedName>
        <fullName evidence="3">Glycosyl transferase</fullName>
    </submittedName>
</protein>
<comment type="caution">
    <text evidence="3">The sequence shown here is derived from an EMBL/GenBank/DDBJ whole genome shotgun (WGS) entry which is preliminary data.</text>
</comment>
<dbReference type="Pfam" id="PF13439">
    <property type="entry name" value="Glyco_transf_4"/>
    <property type="match status" value="1"/>
</dbReference>
<feature type="domain" description="Glycosyl transferase family 1" evidence="1">
    <location>
        <begin position="180"/>
        <end position="335"/>
    </location>
</feature>
<proteinExistence type="predicted"/>
<evidence type="ECO:0000259" key="2">
    <source>
        <dbReference type="Pfam" id="PF13439"/>
    </source>
</evidence>
<organism evidence="3 4">
    <name type="scientific">Acidomonas methanolica NBRC 104435</name>
    <dbReference type="NCBI Taxonomy" id="1231351"/>
    <lineage>
        <taxon>Bacteria</taxon>
        <taxon>Pseudomonadati</taxon>
        <taxon>Pseudomonadota</taxon>
        <taxon>Alphaproteobacteria</taxon>
        <taxon>Acetobacterales</taxon>
        <taxon>Acetobacteraceae</taxon>
        <taxon>Acidomonas</taxon>
    </lineage>
</organism>
<gene>
    <name evidence="3" type="ORF">Amme_020_021</name>
</gene>
<dbReference type="EMBL" id="BAND01000020">
    <property type="protein sequence ID" value="GAJ28352.1"/>
    <property type="molecule type" value="Genomic_DNA"/>
</dbReference>
<sequence>MKILHVVRQFAPSVGGLEDSVLNLASIQRTQLGIDAQVVTLDRIFSRDMVLSEREMIRGIPVRRLPWRGSTRYPLAPSVLSAIGKFDLLHVHAIDFFFDYLAWTRFVGRHDRPMIASTHGGFFHSGAYTRAKKIWFETITRASIHGYEKIVACSRSDAELFRKISGDRLVVLENGITQEKFRDTSSASPVRHIVTFGRFARHKRIDRLFALLAELRRRHPAWTLVVAGRPADLSTDAVLAMAADAGVTDATRFVVDPSDDDLRRLLGEASYFGSLSEHEGFGLAAVEAMSAGLVPVLSGIAPFRHLRDRTGVGLLVEPDALADAADRLENLHEAGDSSLRRRAMDGAAQYDWVDVSRRYVDLYRDVLSHRAA</sequence>
<dbReference type="PANTHER" id="PTHR45947">
    <property type="entry name" value="SULFOQUINOVOSYL TRANSFERASE SQD2"/>
    <property type="match status" value="1"/>
</dbReference>
<evidence type="ECO:0000313" key="4">
    <source>
        <dbReference type="Proteomes" id="UP000019760"/>
    </source>
</evidence>
<keyword evidence="4" id="KW-1185">Reference proteome</keyword>
<dbReference type="Pfam" id="PF00534">
    <property type="entry name" value="Glycos_transf_1"/>
    <property type="match status" value="1"/>
</dbReference>
<accession>A0A023D2J2</accession>
<reference evidence="4" key="1">
    <citation type="journal article" date="2014" name="FEMS Microbiol. Lett.">
        <title>Draft Genomic DNA Sequence of the Facultatively Methylotrophic Bacterium Acidomonas methanolica type strain MB58.</title>
        <authorList>
            <person name="Higashiura N."/>
            <person name="Hadano H."/>
            <person name="Hirakawa H."/>
            <person name="Matsutani M."/>
            <person name="Takabe S."/>
            <person name="Matsushita K."/>
            <person name="Azuma Y."/>
        </authorList>
    </citation>
    <scope>NUCLEOTIDE SEQUENCE [LARGE SCALE GENOMIC DNA]</scope>
    <source>
        <strain evidence="4">MB58</strain>
    </source>
</reference>
<dbReference type="InterPro" id="IPR001296">
    <property type="entry name" value="Glyco_trans_1"/>
</dbReference>
<evidence type="ECO:0000259" key="1">
    <source>
        <dbReference type="Pfam" id="PF00534"/>
    </source>
</evidence>
<dbReference type="AlphaFoldDB" id="A0A023D2J2"/>
<dbReference type="PANTHER" id="PTHR45947:SF3">
    <property type="entry name" value="SULFOQUINOVOSYL TRANSFERASE SQD2"/>
    <property type="match status" value="1"/>
</dbReference>
<reference evidence="3 4" key="2">
    <citation type="journal article" date="2014" name="FEMS Microbiol. Lett.">
        <title>Draft genomic DNA sequence of the facultatively methylotrophic bacterium Acidomonas methanolica type strain MB58.</title>
        <authorList>
            <person name="Higashiura N."/>
            <person name="Hadano H."/>
            <person name="Hirakawa H."/>
            <person name="Matsutani M."/>
            <person name="Takabe S."/>
            <person name="Matsushita K."/>
            <person name="Azuma Y."/>
        </authorList>
    </citation>
    <scope>NUCLEOTIDE SEQUENCE [LARGE SCALE GENOMIC DNA]</scope>
    <source>
        <strain evidence="3 4">MB58</strain>
    </source>
</reference>
<dbReference type="RefSeq" id="WP_042056813.1">
    <property type="nucleotide sequence ID" value="NZ_BAND01000020.1"/>
</dbReference>
<dbReference type="SUPFAM" id="SSF53756">
    <property type="entry name" value="UDP-Glycosyltransferase/glycogen phosphorylase"/>
    <property type="match status" value="1"/>
</dbReference>
<dbReference type="InterPro" id="IPR050194">
    <property type="entry name" value="Glycosyltransferase_grp1"/>
</dbReference>
<dbReference type="OrthoDB" id="9771846at2"/>
<evidence type="ECO:0000313" key="3">
    <source>
        <dbReference type="EMBL" id="GAJ28352.1"/>
    </source>
</evidence>
<keyword evidence="3" id="KW-0808">Transferase</keyword>
<dbReference type="InterPro" id="IPR028098">
    <property type="entry name" value="Glyco_trans_4-like_N"/>
</dbReference>
<dbReference type="GO" id="GO:0016757">
    <property type="term" value="F:glycosyltransferase activity"/>
    <property type="evidence" value="ECO:0007669"/>
    <property type="project" value="InterPro"/>
</dbReference>
<feature type="domain" description="Glycosyltransferase subfamily 4-like N-terminal" evidence="2">
    <location>
        <begin position="14"/>
        <end position="177"/>
    </location>
</feature>
<name>A0A023D2J2_ACIMT</name>